<evidence type="ECO:0000256" key="2">
    <source>
        <dbReference type="SAM" id="SignalP"/>
    </source>
</evidence>
<evidence type="ECO:0000256" key="1">
    <source>
        <dbReference type="SAM" id="MobiDB-lite"/>
    </source>
</evidence>
<reference evidence="3" key="1">
    <citation type="journal article" date="2013" name="J. Plant Res.">
        <title>Effect of fungi and light on seed germination of three Opuntia species from semiarid lands of central Mexico.</title>
        <authorList>
            <person name="Delgado-Sanchez P."/>
            <person name="Jimenez-Bremont J.F."/>
            <person name="Guerrero-Gonzalez Mde L."/>
            <person name="Flores J."/>
        </authorList>
    </citation>
    <scope>NUCLEOTIDE SEQUENCE</scope>
    <source>
        <tissue evidence="3">Cladode</tissue>
    </source>
</reference>
<evidence type="ECO:0008006" key="4">
    <source>
        <dbReference type="Google" id="ProtNLM"/>
    </source>
</evidence>
<name>A0A7C9DN73_OPUST</name>
<organism evidence="3">
    <name type="scientific">Opuntia streptacantha</name>
    <name type="common">Prickly pear cactus</name>
    <name type="synonym">Opuntia cardona</name>
    <dbReference type="NCBI Taxonomy" id="393608"/>
    <lineage>
        <taxon>Eukaryota</taxon>
        <taxon>Viridiplantae</taxon>
        <taxon>Streptophyta</taxon>
        <taxon>Embryophyta</taxon>
        <taxon>Tracheophyta</taxon>
        <taxon>Spermatophyta</taxon>
        <taxon>Magnoliopsida</taxon>
        <taxon>eudicotyledons</taxon>
        <taxon>Gunneridae</taxon>
        <taxon>Pentapetalae</taxon>
        <taxon>Caryophyllales</taxon>
        <taxon>Cactineae</taxon>
        <taxon>Cactaceae</taxon>
        <taxon>Opuntioideae</taxon>
        <taxon>Opuntia</taxon>
    </lineage>
</organism>
<reference evidence="3" key="2">
    <citation type="submission" date="2020-07" db="EMBL/GenBank/DDBJ databases">
        <authorList>
            <person name="Vera ALvarez R."/>
            <person name="Arias-Moreno D.M."/>
            <person name="Jimenez-Jacinto V."/>
            <person name="Jimenez-Bremont J.F."/>
            <person name="Swaminathan K."/>
            <person name="Moose S.P."/>
            <person name="Guerrero-Gonzalez M.L."/>
            <person name="Marino-Ramirez L."/>
            <person name="Landsman D."/>
            <person name="Rodriguez-Kessler M."/>
            <person name="Delgado-Sanchez P."/>
        </authorList>
    </citation>
    <scope>NUCLEOTIDE SEQUENCE</scope>
    <source>
        <tissue evidence="3">Cladode</tissue>
    </source>
</reference>
<dbReference type="EMBL" id="GISG01144312">
    <property type="protein sequence ID" value="MBA4645986.1"/>
    <property type="molecule type" value="Transcribed_RNA"/>
</dbReference>
<feature type="signal peptide" evidence="2">
    <location>
        <begin position="1"/>
        <end position="26"/>
    </location>
</feature>
<feature type="region of interest" description="Disordered" evidence="1">
    <location>
        <begin position="84"/>
        <end position="106"/>
    </location>
</feature>
<feature type="chain" id="PRO_5036398482" description="Secreted protein" evidence="2">
    <location>
        <begin position="27"/>
        <end position="125"/>
    </location>
</feature>
<protein>
    <recommendedName>
        <fullName evidence="4">Secreted protein</fullName>
    </recommendedName>
</protein>
<evidence type="ECO:0000313" key="3">
    <source>
        <dbReference type="EMBL" id="MBA4645986.1"/>
    </source>
</evidence>
<sequence>MTCNNANHLVFVLVLRLLLAYCYCHARVARHLWLLRRGCDAGPPKHCPLVHCFFLSQSAISADTNRDNRRPAIRAQTISIIKTLSHPTVERNPVRSGPNAAPTDPVPSIIAVTVANARESPLREL</sequence>
<accession>A0A7C9DN73</accession>
<proteinExistence type="predicted"/>
<keyword evidence="2" id="KW-0732">Signal</keyword>
<dbReference type="AlphaFoldDB" id="A0A7C9DN73"/>
<dbReference type="EMBL" id="GISG01144313">
    <property type="protein sequence ID" value="MBA4645987.1"/>
    <property type="molecule type" value="Transcribed_RNA"/>
</dbReference>